<sequence length="161" mass="16718">MAARAEEVGTIVAVDPVLGRRELALRLGATATLDPAAVDVVEAVRELTDGGASHGLDTSGIPAVIAEAALALGHAGTLVLVGLGTPQLTVDVDDIMRGGKTLRGCIEGDARPQKFIPYLLELRAKGLLPLEEIVRTYPFADIDRAAADSRSGATVKPVLVF</sequence>
<evidence type="ECO:0000256" key="3">
    <source>
        <dbReference type="ARBA" id="ARBA00022723"/>
    </source>
</evidence>
<protein>
    <submittedName>
        <fullName evidence="7">Zinc-binding dehydrogenase</fullName>
    </submittedName>
</protein>
<dbReference type="InterPro" id="IPR013149">
    <property type="entry name" value="ADH-like_C"/>
</dbReference>
<gene>
    <name evidence="7" type="ORF">ACFPH6_35870</name>
</gene>
<evidence type="ECO:0000256" key="2">
    <source>
        <dbReference type="ARBA" id="ARBA00008072"/>
    </source>
</evidence>
<comment type="caution">
    <text evidence="7">The sequence shown here is derived from an EMBL/GenBank/DDBJ whole genome shotgun (WGS) entry which is preliminary data.</text>
</comment>
<keyword evidence="4" id="KW-0862">Zinc</keyword>
<feature type="domain" description="Alcohol dehydrogenase-like C-terminal" evidence="6">
    <location>
        <begin position="2"/>
        <end position="117"/>
    </location>
</feature>
<evidence type="ECO:0000313" key="8">
    <source>
        <dbReference type="Proteomes" id="UP001596012"/>
    </source>
</evidence>
<keyword evidence="5" id="KW-0560">Oxidoreductase</keyword>
<evidence type="ECO:0000313" key="7">
    <source>
        <dbReference type="EMBL" id="MFC4469822.1"/>
    </source>
</evidence>
<evidence type="ECO:0000256" key="4">
    <source>
        <dbReference type="ARBA" id="ARBA00022833"/>
    </source>
</evidence>
<keyword evidence="3" id="KW-0479">Metal-binding</keyword>
<dbReference type="Gene3D" id="3.90.180.10">
    <property type="entry name" value="Medium-chain alcohol dehydrogenases, catalytic domain"/>
    <property type="match status" value="1"/>
</dbReference>
<dbReference type="Proteomes" id="UP001596012">
    <property type="component" value="Unassembled WGS sequence"/>
</dbReference>
<accession>A0ABV8YXF2</accession>
<name>A0ABV8YXF2_9ACTN</name>
<dbReference type="Pfam" id="PF00107">
    <property type="entry name" value="ADH_zinc_N"/>
    <property type="match status" value="1"/>
</dbReference>
<comment type="similarity">
    <text evidence="2">Belongs to the zinc-containing alcohol dehydrogenase family.</text>
</comment>
<evidence type="ECO:0000256" key="5">
    <source>
        <dbReference type="ARBA" id="ARBA00023002"/>
    </source>
</evidence>
<dbReference type="Gene3D" id="3.40.50.720">
    <property type="entry name" value="NAD(P)-binding Rossmann-like Domain"/>
    <property type="match status" value="1"/>
</dbReference>
<dbReference type="EMBL" id="JBHSFG010000064">
    <property type="protein sequence ID" value="MFC4469822.1"/>
    <property type="molecule type" value="Genomic_DNA"/>
</dbReference>
<evidence type="ECO:0000256" key="1">
    <source>
        <dbReference type="ARBA" id="ARBA00001947"/>
    </source>
</evidence>
<proteinExistence type="inferred from homology"/>
<evidence type="ECO:0000259" key="6">
    <source>
        <dbReference type="Pfam" id="PF00107"/>
    </source>
</evidence>
<dbReference type="SUPFAM" id="SSF51735">
    <property type="entry name" value="NAD(P)-binding Rossmann-fold domains"/>
    <property type="match status" value="1"/>
</dbReference>
<dbReference type="PANTHER" id="PTHR43350:SF21">
    <property type="entry name" value="S-NITROSOMYCOTHIOL REDUCTASE MSCR"/>
    <property type="match status" value="1"/>
</dbReference>
<dbReference type="RefSeq" id="WP_386349554.1">
    <property type="nucleotide sequence ID" value="NZ_JBHSFG010000064.1"/>
</dbReference>
<organism evidence="7 8">
    <name type="scientific">Streptomyces xiangluensis</name>
    <dbReference type="NCBI Taxonomy" id="2665720"/>
    <lineage>
        <taxon>Bacteria</taxon>
        <taxon>Bacillati</taxon>
        <taxon>Actinomycetota</taxon>
        <taxon>Actinomycetes</taxon>
        <taxon>Kitasatosporales</taxon>
        <taxon>Streptomycetaceae</taxon>
        <taxon>Streptomyces</taxon>
    </lineage>
</organism>
<dbReference type="PANTHER" id="PTHR43350">
    <property type="entry name" value="NAD-DEPENDENT ALCOHOL DEHYDROGENASE"/>
    <property type="match status" value="1"/>
</dbReference>
<comment type="cofactor">
    <cofactor evidence="1">
        <name>Zn(2+)</name>
        <dbReference type="ChEBI" id="CHEBI:29105"/>
    </cofactor>
</comment>
<keyword evidence="8" id="KW-1185">Reference proteome</keyword>
<dbReference type="InterPro" id="IPR036291">
    <property type="entry name" value="NAD(P)-bd_dom_sf"/>
</dbReference>
<reference evidence="8" key="1">
    <citation type="journal article" date="2019" name="Int. J. Syst. Evol. Microbiol.">
        <title>The Global Catalogue of Microorganisms (GCM) 10K type strain sequencing project: providing services to taxonomists for standard genome sequencing and annotation.</title>
        <authorList>
            <consortium name="The Broad Institute Genomics Platform"/>
            <consortium name="The Broad Institute Genome Sequencing Center for Infectious Disease"/>
            <person name="Wu L."/>
            <person name="Ma J."/>
        </authorList>
    </citation>
    <scope>NUCLEOTIDE SEQUENCE [LARGE SCALE GENOMIC DNA]</scope>
    <source>
        <strain evidence="8">DT43</strain>
    </source>
</reference>